<dbReference type="Proteomes" id="UP000566819">
    <property type="component" value="Unassembled WGS sequence"/>
</dbReference>
<evidence type="ECO:0000313" key="2">
    <source>
        <dbReference type="EMBL" id="KAF4637409.1"/>
    </source>
</evidence>
<accession>A0A8H4WAZ6</accession>
<sequence>MSHEFNDQRQCQTCFVCLSTNRQLRAHIEGYRSQERQLLAELEKCRAHLTTLDDEYYDVKDYNDDNDDDENYSSNEESSENRRVEMRDPDKSTAFQCPYEECERVGAFKTRKNLLRHFTIRNYPTWLNSGLLTSIDVQCREICAFCERIFTHARPYIAHKCKARDPNNEPKDIYTRGRYEELRRRASKELDRMLANDESLSKSLRDQVKKRARVADDSLEVSRAPKRAKTTFDDVNEATNEDVLVVEPPGEVYTFLQPPRNIGETIAPNGDFNSHFSAPLFYHPVGGLTNGDFDSNFSAPLFYETMGGSTGASDEIFHAPIFEGLTPASNSTALQFQAEFITQQQALLKGWT</sequence>
<comment type="caution">
    <text evidence="2">The sequence shown here is derived from an EMBL/GenBank/DDBJ whole genome shotgun (WGS) entry which is preliminary data.</text>
</comment>
<reference evidence="2 3" key="1">
    <citation type="submission" date="2020-03" db="EMBL/GenBank/DDBJ databases">
        <title>Draft Genome Sequence of Cudoniella acicularis.</title>
        <authorList>
            <person name="Buettner E."/>
            <person name="Kellner H."/>
        </authorList>
    </citation>
    <scope>NUCLEOTIDE SEQUENCE [LARGE SCALE GENOMIC DNA]</scope>
    <source>
        <strain evidence="2 3">DSM 108380</strain>
    </source>
</reference>
<feature type="region of interest" description="Disordered" evidence="1">
    <location>
        <begin position="60"/>
        <end position="89"/>
    </location>
</feature>
<keyword evidence="3" id="KW-1185">Reference proteome</keyword>
<name>A0A8H4WAZ6_9HELO</name>
<dbReference type="OrthoDB" id="3550578at2759"/>
<dbReference type="AlphaFoldDB" id="A0A8H4WAZ6"/>
<feature type="compositionally biased region" description="Basic and acidic residues" evidence="1">
    <location>
        <begin position="79"/>
        <end position="89"/>
    </location>
</feature>
<gene>
    <name evidence="2" type="ORF">G7Y89_g674</name>
</gene>
<proteinExistence type="predicted"/>
<protein>
    <submittedName>
        <fullName evidence="2">Uncharacterized protein</fullName>
    </submittedName>
</protein>
<evidence type="ECO:0000256" key="1">
    <source>
        <dbReference type="SAM" id="MobiDB-lite"/>
    </source>
</evidence>
<evidence type="ECO:0000313" key="3">
    <source>
        <dbReference type="Proteomes" id="UP000566819"/>
    </source>
</evidence>
<organism evidence="2 3">
    <name type="scientific">Cudoniella acicularis</name>
    <dbReference type="NCBI Taxonomy" id="354080"/>
    <lineage>
        <taxon>Eukaryota</taxon>
        <taxon>Fungi</taxon>
        <taxon>Dikarya</taxon>
        <taxon>Ascomycota</taxon>
        <taxon>Pezizomycotina</taxon>
        <taxon>Leotiomycetes</taxon>
        <taxon>Helotiales</taxon>
        <taxon>Tricladiaceae</taxon>
        <taxon>Cudoniella</taxon>
    </lineage>
</organism>
<dbReference type="EMBL" id="JAAMPI010000024">
    <property type="protein sequence ID" value="KAF4637409.1"/>
    <property type="molecule type" value="Genomic_DNA"/>
</dbReference>